<dbReference type="InterPro" id="IPR001940">
    <property type="entry name" value="Peptidase_S1C"/>
</dbReference>
<dbReference type="SMART" id="SM00228">
    <property type="entry name" value="PDZ"/>
    <property type="match status" value="1"/>
</dbReference>
<dbReference type="InterPro" id="IPR001478">
    <property type="entry name" value="PDZ"/>
</dbReference>
<protein>
    <submittedName>
        <fullName evidence="7">Putative serine protease PepD</fullName>
    </submittedName>
</protein>
<dbReference type="PANTHER" id="PTHR43343:SF3">
    <property type="entry name" value="PROTEASE DO-LIKE 8, CHLOROPLASTIC"/>
    <property type="match status" value="1"/>
</dbReference>
<keyword evidence="5" id="KW-0812">Transmembrane</keyword>
<dbReference type="OrthoDB" id="9758917at2"/>
<feature type="region of interest" description="Disordered" evidence="4">
    <location>
        <begin position="1"/>
        <end position="168"/>
    </location>
</feature>
<dbReference type="Pfam" id="PF13180">
    <property type="entry name" value="PDZ_2"/>
    <property type="match status" value="1"/>
</dbReference>
<reference evidence="7 8" key="1">
    <citation type="submission" date="2019-06" db="EMBL/GenBank/DDBJ databases">
        <title>Sequencing the genomes of 1000 actinobacteria strains.</title>
        <authorList>
            <person name="Klenk H.-P."/>
        </authorList>
    </citation>
    <scope>NUCLEOTIDE SEQUENCE [LARGE SCALE GENOMIC DNA]</scope>
    <source>
        <strain evidence="7 8">DSM 18031</strain>
    </source>
</reference>
<dbReference type="PROSITE" id="PS50106">
    <property type="entry name" value="PDZ"/>
    <property type="match status" value="1"/>
</dbReference>
<gene>
    <name evidence="7" type="ORF">FB466_1343</name>
</gene>
<dbReference type="InterPro" id="IPR036034">
    <property type="entry name" value="PDZ_sf"/>
</dbReference>
<dbReference type="EMBL" id="VFPN01000002">
    <property type="protein sequence ID" value="TQM63094.1"/>
    <property type="molecule type" value="Genomic_DNA"/>
</dbReference>
<dbReference type="PANTHER" id="PTHR43343">
    <property type="entry name" value="PEPTIDASE S12"/>
    <property type="match status" value="1"/>
</dbReference>
<dbReference type="InterPro" id="IPR051201">
    <property type="entry name" value="Chloro_Bact_Ser_Proteases"/>
</dbReference>
<feature type="compositionally biased region" description="Low complexity" evidence="4">
    <location>
        <begin position="44"/>
        <end position="53"/>
    </location>
</feature>
<evidence type="ECO:0000256" key="2">
    <source>
        <dbReference type="ARBA" id="ARBA00022670"/>
    </source>
</evidence>
<dbReference type="Gene3D" id="2.30.42.10">
    <property type="match status" value="1"/>
</dbReference>
<keyword evidence="3" id="KW-0378">Hydrolase</keyword>
<evidence type="ECO:0000256" key="3">
    <source>
        <dbReference type="ARBA" id="ARBA00022801"/>
    </source>
</evidence>
<dbReference type="SUPFAM" id="SSF50156">
    <property type="entry name" value="PDZ domain-like"/>
    <property type="match status" value="1"/>
</dbReference>
<evidence type="ECO:0000259" key="6">
    <source>
        <dbReference type="PROSITE" id="PS50106"/>
    </source>
</evidence>
<evidence type="ECO:0000313" key="7">
    <source>
        <dbReference type="EMBL" id="TQM63094.1"/>
    </source>
</evidence>
<dbReference type="SUPFAM" id="SSF50494">
    <property type="entry name" value="Trypsin-like serine proteases"/>
    <property type="match status" value="1"/>
</dbReference>
<proteinExistence type="inferred from homology"/>
<dbReference type="InterPro" id="IPR043504">
    <property type="entry name" value="Peptidase_S1_PA_chymotrypsin"/>
</dbReference>
<keyword evidence="5" id="KW-1133">Transmembrane helix</keyword>
<feature type="region of interest" description="Disordered" evidence="4">
    <location>
        <begin position="434"/>
        <end position="461"/>
    </location>
</feature>
<dbReference type="GO" id="GO:0004252">
    <property type="term" value="F:serine-type endopeptidase activity"/>
    <property type="evidence" value="ECO:0007669"/>
    <property type="project" value="InterPro"/>
</dbReference>
<feature type="compositionally biased region" description="Low complexity" evidence="4">
    <location>
        <begin position="126"/>
        <end position="136"/>
    </location>
</feature>
<keyword evidence="8" id="KW-1185">Reference proteome</keyword>
<dbReference type="AlphaFoldDB" id="A0A543HXK6"/>
<dbReference type="Pfam" id="PF13365">
    <property type="entry name" value="Trypsin_2"/>
    <property type="match status" value="1"/>
</dbReference>
<feature type="compositionally biased region" description="Polar residues" evidence="4">
    <location>
        <begin position="147"/>
        <end position="167"/>
    </location>
</feature>
<dbReference type="InterPro" id="IPR009003">
    <property type="entry name" value="Peptidase_S1_PA"/>
</dbReference>
<name>A0A543HXK6_9MICO</name>
<feature type="compositionally biased region" description="Polar residues" evidence="4">
    <location>
        <begin position="7"/>
        <end position="19"/>
    </location>
</feature>
<comment type="caution">
    <text evidence="7">The sequence shown here is derived from an EMBL/GenBank/DDBJ whole genome shotgun (WGS) entry which is preliminary data.</text>
</comment>
<feature type="compositionally biased region" description="Low complexity" evidence="4">
    <location>
        <begin position="78"/>
        <end position="105"/>
    </location>
</feature>
<evidence type="ECO:0000256" key="4">
    <source>
        <dbReference type="SAM" id="MobiDB-lite"/>
    </source>
</evidence>
<keyword evidence="2 7" id="KW-0645">Protease</keyword>
<keyword evidence="5" id="KW-0472">Membrane</keyword>
<evidence type="ECO:0000256" key="1">
    <source>
        <dbReference type="ARBA" id="ARBA00010541"/>
    </source>
</evidence>
<feature type="domain" description="PDZ" evidence="6">
    <location>
        <begin position="546"/>
        <end position="618"/>
    </location>
</feature>
<comment type="similarity">
    <text evidence="1">Belongs to the peptidase S1C family.</text>
</comment>
<evidence type="ECO:0000313" key="8">
    <source>
        <dbReference type="Proteomes" id="UP000318331"/>
    </source>
</evidence>
<dbReference type="GO" id="GO:0006508">
    <property type="term" value="P:proteolysis"/>
    <property type="evidence" value="ECO:0007669"/>
    <property type="project" value="UniProtKB-KW"/>
</dbReference>
<dbReference type="PRINTS" id="PR00834">
    <property type="entry name" value="PROTEASES2C"/>
</dbReference>
<accession>A0A543HXK6</accession>
<organism evidence="7 8">
    <name type="scientific">Klugiella xanthotipulae</name>
    <dbReference type="NCBI Taxonomy" id="244735"/>
    <lineage>
        <taxon>Bacteria</taxon>
        <taxon>Bacillati</taxon>
        <taxon>Actinomycetota</taxon>
        <taxon>Actinomycetes</taxon>
        <taxon>Micrococcales</taxon>
        <taxon>Microbacteriaceae</taxon>
        <taxon>Klugiella</taxon>
    </lineage>
</organism>
<dbReference type="Gene3D" id="2.40.10.10">
    <property type="entry name" value="Trypsin-like serine proteases"/>
    <property type="match status" value="2"/>
</dbReference>
<feature type="transmembrane region" description="Helical" evidence="5">
    <location>
        <begin position="252"/>
        <end position="275"/>
    </location>
</feature>
<sequence>MTIPENPINSEPQPTNNNHAVDPQSVPRDHQAQAPAEPVPPVSPEVSSAGPAADSPRVFPAVEGHAPTASVPPPRHTPLSPSAAPVPSGSPAQPWQSASAPQASEQHGRFAPPQGQPSWQQGDTDAAPAQPFFQPPSGLGMGVVSGQPPQAQQQGHNHSMPSQQTGAPVQPGLVQPTGASPYAAPGVAAAPQNIPAQTIPQPPGATVGGPIPPAHGGTYGHPGFVSDASEGAAFGVTTLEGPEKKKNKRASIWIAGLAIGALLGGGAGAGMTALINAQGSGAFSANNGPQTITVNNEDSVSEVTAIAAKAMPSVVTITVQSSSVAGSGSGVVIDDNGHILTNNHVVSLDGAGKDAVIRVHTSDGRILPATVVGTDPYADLAVIKVKDSNLPSIEFGNSEKLNVGDLTVAIGAPLGLPGTVTSGVVSALNRGITVGSTQAPSDPEQDTTPNKEKDPSNPLDLWNFDLDDQSSSSGGTLNYVALPVIQTDASINPGNSGGALLDKNGKLIGINVAIASTSTSDSGTAGSVGLGFAIPVNLAKRVAQDLIDGTKVSHGLLGATISDSSQDTTATIAGAVIRDVTPGGAAAKAGLVSGDTIVKFNGAPVTNGTDLTALVRYLAGGSTAEVSYVRGGKAGTTEVTLGTL</sequence>
<dbReference type="Proteomes" id="UP000318331">
    <property type="component" value="Unassembled WGS sequence"/>
</dbReference>
<evidence type="ECO:0000256" key="5">
    <source>
        <dbReference type="SAM" id="Phobius"/>
    </source>
</evidence>